<feature type="compositionally biased region" description="Basic and acidic residues" evidence="5">
    <location>
        <begin position="1"/>
        <end position="26"/>
    </location>
</feature>
<evidence type="ECO:0000313" key="8">
    <source>
        <dbReference type="EMBL" id="GHO52738.1"/>
    </source>
</evidence>
<keyword evidence="9" id="KW-1185">Reference proteome</keyword>
<evidence type="ECO:0000313" key="9">
    <source>
        <dbReference type="Proteomes" id="UP000654345"/>
    </source>
</evidence>
<evidence type="ECO:0000256" key="3">
    <source>
        <dbReference type="ARBA" id="ARBA00022989"/>
    </source>
</evidence>
<proteinExistence type="predicted"/>
<evidence type="ECO:0000256" key="6">
    <source>
        <dbReference type="SAM" id="Phobius"/>
    </source>
</evidence>
<accession>A0ABQ3UJ40</accession>
<feature type="region of interest" description="Disordered" evidence="5">
    <location>
        <begin position="1"/>
        <end position="63"/>
    </location>
</feature>
<evidence type="ECO:0000256" key="1">
    <source>
        <dbReference type="ARBA" id="ARBA00004141"/>
    </source>
</evidence>
<keyword evidence="4 6" id="KW-0472">Membrane</keyword>
<comment type="subcellular location">
    <subcellularLocation>
        <location evidence="1">Membrane</location>
        <topology evidence="1">Multi-pass membrane protein</topology>
    </subcellularLocation>
</comment>
<feature type="transmembrane region" description="Helical" evidence="6">
    <location>
        <begin position="268"/>
        <end position="288"/>
    </location>
</feature>
<dbReference type="Proteomes" id="UP000654345">
    <property type="component" value="Unassembled WGS sequence"/>
</dbReference>
<gene>
    <name evidence="8" type="ORF">KSB_12130</name>
</gene>
<feature type="transmembrane region" description="Helical" evidence="6">
    <location>
        <begin position="242"/>
        <end position="262"/>
    </location>
</feature>
<comment type="caution">
    <text evidence="8">The sequence shown here is derived from an EMBL/GenBank/DDBJ whole genome shotgun (WGS) entry which is preliminary data.</text>
</comment>
<keyword evidence="3 6" id="KW-1133">Transmembrane helix</keyword>
<dbReference type="RefSeq" id="WP_201369611.1">
    <property type="nucleotide sequence ID" value="NZ_BNJG01000001.1"/>
</dbReference>
<feature type="transmembrane region" description="Helical" evidence="6">
    <location>
        <begin position="141"/>
        <end position="163"/>
    </location>
</feature>
<feature type="transmembrane region" description="Helical" evidence="6">
    <location>
        <begin position="201"/>
        <end position="221"/>
    </location>
</feature>
<protein>
    <recommendedName>
        <fullName evidence="7">Yip1 domain-containing protein</fullName>
    </recommendedName>
</protein>
<keyword evidence="2 6" id="KW-0812">Transmembrane</keyword>
<name>A0ABQ3UJ40_9CHLR</name>
<organism evidence="8 9">
    <name type="scientific">Ktedonobacter robiniae</name>
    <dbReference type="NCBI Taxonomy" id="2778365"/>
    <lineage>
        <taxon>Bacteria</taxon>
        <taxon>Bacillati</taxon>
        <taxon>Chloroflexota</taxon>
        <taxon>Ktedonobacteria</taxon>
        <taxon>Ktedonobacterales</taxon>
        <taxon>Ktedonobacteraceae</taxon>
        <taxon>Ktedonobacter</taxon>
    </lineage>
</organism>
<dbReference type="Pfam" id="PF04893">
    <property type="entry name" value="Yip1"/>
    <property type="match status" value="1"/>
</dbReference>
<feature type="domain" description="Yip1" evidence="7">
    <location>
        <begin position="124"/>
        <end position="317"/>
    </location>
</feature>
<feature type="transmembrane region" description="Helical" evidence="6">
    <location>
        <begin position="300"/>
        <end position="333"/>
    </location>
</feature>
<evidence type="ECO:0000256" key="2">
    <source>
        <dbReference type="ARBA" id="ARBA00022692"/>
    </source>
</evidence>
<sequence>MSHEPEEGKTPDHPQESSPRESEYREFGGQNINGAPEQPAYTQPSAYTQPIPPYPPQGGYPQPIFPYQQGYPQPIPPHPYLGAYPQPVYPYPPQRADARYYPEPPPTPLTLKEGLRQLPRQWWKVVSKPSIRSFAEEKGKASWSVILILLLIYAIVQSATLILEPYIPGTSTNISNTLNQNLSQSTYSSTNVFNSADFTRAILLIEGLFGIILFPLSYLFGEGIYFLIAKLFKGRGSYLQQVYADMLYIIPTTVGLSILSLVPFLGGILQLILSMFIGVYFYVLRIFATQAVHRLSIGRALAVVFIPLGLAFLLSFLMIIIFFFVIIGFIAFFMHLHSAP</sequence>
<dbReference type="InterPro" id="IPR006977">
    <property type="entry name" value="Yip1_dom"/>
</dbReference>
<reference evidence="8 9" key="1">
    <citation type="journal article" date="2021" name="Int. J. Syst. Evol. Microbiol.">
        <title>Reticulibacter mediterranei gen. nov., sp. nov., within the new family Reticulibacteraceae fam. nov., and Ktedonospora formicarum gen. nov., sp. nov., Ktedonobacter robiniae sp. nov., Dictyobacter formicarum sp. nov. and Dictyobacter arantiisoli sp. nov., belonging to the class Ktedonobacteria.</title>
        <authorList>
            <person name="Yabe S."/>
            <person name="Zheng Y."/>
            <person name="Wang C.M."/>
            <person name="Sakai Y."/>
            <person name="Abe K."/>
            <person name="Yokota A."/>
            <person name="Donadio S."/>
            <person name="Cavaletti L."/>
            <person name="Monciardini P."/>
        </authorList>
    </citation>
    <scope>NUCLEOTIDE SEQUENCE [LARGE SCALE GENOMIC DNA]</scope>
    <source>
        <strain evidence="8 9">SOSP1-30</strain>
    </source>
</reference>
<dbReference type="EMBL" id="BNJG01000001">
    <property type="protein sequence ID" value="GHO52738.1"/>
    <property type="molecule type" value="Genomic_DNA"/>
</dbReference>
<evidence type="ECO:0000256" key="4">
    <source>
        <dbReference type="ARBA" id="ARBA00023136"/>
    </source>
</evidence>
<evidence type="ECO:0000256" key="5">
    <source>
        <dbReference type="SAM" id="MobiDB-lite"/>
    </source>
</evidence>
<evidence type="ECO:0000259" key="7">
    <source>
        <dbReference type="Pfam" id="PF04893"/>
    </source>
</evidence>